<dbReference type="Proteomes" id="UP000674179">
    <property type="component" value="Chromosome 34"/>
</dbReference>
<evidence type="ECO:0000256" key="1">
    <source>
        <dbReference type="SAM" id="MobiDB-lite"/>
    </source>
</evidence>
<organism evidence="3 4">
    <name type="scientific">Leishmania enriettii</name>
    <dbReference type="NCBI Taxonomy" id="5663"/>
    <lineage>
        <taxon>Eukaryota</taxon>
        <taxon>Discoba</taxon>
        <taxon>Euglenozoa</taxon>
        <taxon>Kinetoplastea</taxon>
        <taxon>Metakinetoplastina</taxon>
        <taxon>Trypanosomatida</taxon>
        <taxon>Trypanosomatidae</taxon>
        <taxon>Leishmaniinae</taxon>
        <taxon>Leishmania</taxon>
    </lineage>
</organism>
<evidence type="ECO:0000256" key="2">
    <source>
        <dbReference type="SAM" id="SignalP"/>
    </source>
</evidence>
<comment type="caution">
    <text evidence="3">The sequence shown here is derived from an EMBL/GenBank/DDBJ whole genome shotgun (WGS) entry which is preliminary data.</text>
</comment>
<feature type="compositionally biased region" description="Low complexity" evidence="1">
    <location>
        <begin position="282"/>
        <end position="294"/>
    </location>
</feature>
<feature type="compositionally biased region" description="Low complexity" evidence="1">
    <location>
        <begin position="352"/>
        <end position="361"/>
    </location>
</feature>
<name>A0A836GJK9_LEIEN</name>
<feature type="region of interest" description="Disordered" evidence="1">
    <location>
        <begin position="352"/>
        <end position="377"/>
    </location>
</feature>
<protein>
    <submittedName>
        <fullName evidence="3">Uncharacterized protein</fullName>
    </submittedName>
</protein>
<dbReference type="GeneID" id="94169001"/>
<proteinExistence type="predicted"/>
<dbReference type="AlphaFoldDB" id="A0A836GJK9"/>
<dbReference type="RefSeq" id="XP_067689594.1">
    <property type="nucleotide sequence ID" value="XM_067833491.1"/>
</dbReference>
<reference evidence="3 4" key="1">
    <citation type="submission" date="2021-02" db="EMBL/GenBank/DDBJ databases">
        <title>Leishmania (Mundinia) enrietti genome sequencing and assembly.</title>
        <authorList>
            <person name="Almutairi H."/>
            <person name="Gatherer D."/>
        </authorList>
    </citation>
    <scope>NUCLEOTIDE SEQUENCE [LARGE SCALE GENOMIC DNA]</scope>
    <source>
        <strain evidence="3">CUR178</strain>
    </source>
</reference>
<dbReference type="EMBL" id="JAFHKP010000034">
    <property type="protein sequence ID" value="KAG5468887.1"/>
    <property type="molecule type" value="Genomic_DNA"/>
</dbReference>
<dbReference type="OrthoDB" id="267261at2759"/>
<sequence length="502" mass="52703">MKSQVISLLNSRSLLTVAEAAMQLGVPEGEMQPIFASIAASHDGSYTLLSRLIEEAASGNATAIVMHKSDGLKTDASADALLSLTYPSNVAASSLPVQLCPCAPVSLREYPVVSRAAMETRPDATPSLPPPAAPASLMVSPAAAAAPSEAEMTHTEDSRPAATLSSAVTSVASTMLPVAQEESPQSKLTPVTSTALREVTALQAPSPMIATSTAAALASSPKATVFDKMKEAAAAKRPRTCEAPTQPMRQRSKPGKVAKMENTTSLAKLARESKKQKNRIPAAAGAASAPSSMSFLDDDGDVPAHLSHSEVSSSSHVEAMVNEDSPTFDVVEGPASNDEVIMCDDAPPLAFRPAAPLPSRSTPTPHKKEPEAKKASSAAAAADATQCKLATFFNAAVVEFQKSYVREIETEMRVEHGEFVCCDFPCYKHCSTGEVISEDEYYQRTAAFIRSNSHDAAVSNPNRIPAIASVELPQRTAAAQKAEKTAPVPAKTLLSFFRPSSA</sequence>
<evidence type="ECO:0000313" key="3">
    <source>
        <dbReference type="EMBL" id="KAG5468887.1"/>
    </source>
</evidence>
<gene>
    <name evidence="3" type="ORF">CUR178_01723</name>
</gene>
<feature type="region of interest" description="Disordered" evidence="1">
    <location>
        <begin position="234"/>
        <end position="260"/>
    </location>
</feature>
<keyword evidence="4" id="KW-1185">Reference proteome</keyword>
<keyword evidence="2" id="KW-0732">Signal</keyword>
<feature type="compositionally biased region" description="Low complexity" evidence="1">
    <location>
        <begin position="309"/>
        <end position="318"/>
    </location>
</feature>
<accession>A0A836GJK9</accession>
<feature type="region of interest" description="Disordered" evidence="1">
    <location>
        <begin position="121"/>
        <end position="164"/>
    </location>
</feature>
<evidence type="ECO:0000313" key="4">
    <source>
        <dbReference type="Proteomes" id="UP000674179"/>
    </source>
</evidence>
<feature type="compositionally biased region" description="Low complexity" evidence="1">
    <location>
        <begin position="134"/>
        <end position="150"/>
    </location>
</feature>
<feature type="chain" id="PRO_5032584527" evidence="2">
    <location>
        <begin position="21"/>
        <end position="502"/>
    </location>
</feature>
<feature type="signal peptide" evidence="2">
    <location>
        <begin position="1"/>
        <end position="20"/>
    </location>
</feature>
<dbReference type="KEGG" id="lenr:94169001"/>
<feature type="region of interest" description="Disordered" evidence="1">
    <location>
        <begin position="272"/>
        <end position="319"/>
    </location>
</feature>